<sequence length="361" mass="41804">MELVDILNSLKKQLQEVERELSSPEVVSNPDKLMELSKRHAELREIFRLEEEIEAKRRELQEWKDMLEQSPQEEQEEIRSTIEQVEKQVENLLLELKMRLIPDEDSGRNIIVEIRAGAGGEEAALFSADLFRMYSRYAERSGWKVEVLDSNETDLGGFKEIVFEIRGKGVYRKLKYESGVHRVQRVPRTESGGRIHTSTATVAILPEATELDVKIDPSELRIDTFRSSGAGGQHVNKTESAVRIVHLPTGITVTVQRERSQHQNKARAMELLRARLFDMMQQDQLKKMSQKRRSQIGTGDRSEKIRTYNYPQNRVTDHRINYTSYRLAEILDGDLDEFLAKLIEADVELKLSELMEHLEMK</sequence>
<dbReference type="PANTHER" id="PTHR43804:SF7">
    <property type="entry name" value="LD18447P"/>
    <property type="match status" value="1"/>
</dbReference>
<proteinExistence type="inferred from homology"/>
<dbReference type="AlphaFoldDB" id="A0A0G2Z642"/>
<dbReference type="InterPro" id="IPR000352">
    <property type="entry name" value="Pep_chain_release_fac_I"/>
</dbReference>
<organism evidence="12 13">
    <name type="scientific">Kosmotoga pacifica</name>
    <dbReference type="NCBI Taxonomy" id="1330330"/>
    <lineage>
        <taxon>Bacteria</taxon>
        <taxon>Thermotogati</taxon>
        <taxon>Thermotogota</taxon>
        <taxon>Thermotogae</taxon>
        <taxon>Kosmotogales</taxon>
        <taxon>Kosmotogaceae</taxon>
        <taxon>Kosmotoga</taxon>
    </lineage>
</organism>
<keyword evidence="4 7" id="KW-0488">Methylation</keyword>
<evidence type="ECO:0000256" key="6">
    <source>
        <dbReference type="ARBA" id="ARBA00022917"/>
    </source>
</evidence>
<dbReference type="FunFam" id="3.30.160.20:FF:000004">
    <property type="entry name" value="Peptide chain release factor 1"/>
    <property type="match status" value="1"/>
</dbReference>
<dbReference type="STRING" id="1330330.IX53_03705"/>
<dbReference type="PANTHER" id="PTHR43804">
    <property type="entry name" value="LD18447P"/>
    <property type="match status" value="1"/>
</dbReference>
<dbReference type="Pfam" id="PF00472">
    <property type="entry name" value="RF-1"/>
    <property type="match status" value="1"/>
</dbReference>
<evidence type="ECO:0000256" key="9">
    <source>
        <dbReference type="SAM" id="Coils"/>
    </source>
</evidence>
<protein>
    <recommendedName>
        <fullName evidence="7 8">Peptide chain release factor 1</fullName>
        <shortName evidence="7">RF-1</shortName>
    </recommendedName>
</protein>
<name>A0A0G2Z642_9BACT</name>
<reference evidence="12 13" key="1">
    <citation type="submission" date="2015-04" db="EMBL/GenBank/DDBJ databases">
        <title>Complete Genome Sequence of Kosmotoga pacifica SLHLJ1.</title>
        <authorList>
            <person name="Jiang L.J."/>
            <person name="Shao Z.Z."/>
            <person name="Jebbar M."/>
        </authorList>
    </citation>
    <scope>NUCLEOTIDE SEQUENCE [LARGE SCALE GENOMIC DNA]</scope>
    <source>
        <strain evidence="12 13">SLHLJ1</strain>
    </source>
</reference>
<evidence type="ECO:0000256" key="8">
    <source>
        <dbReference type="NCBIfam" id="TIGR00019"/>
    </source>
</evidence>
<keyword evidence="5 7" id="KW-0963">Cytoplasm</keyword>
<evidence type="ECO:0000256" key="7">
    <source>
        <dbReference type="HAMAP-Rule" id="MF_00093"/>
    </source>
</evidence>
<gene>
    <name evidence="7" type="primary">prfA</name>
    <name evidence="12" type="ORF">IX53_03705</name>
</gene>
<keyword evidence="9" id="KW-0175">Coiled coil</keyword>
<dbReference type="SMART" id="SM00937">
    <property type="entry name" value="PCRF"/>
    <property type="match status" value="1"/>
</dbReference>
<feature type="coiled-coil region" evidence="9">
    <location>
        <begin position="39"/>
        <end position="95"/>
    </location>
</feature>
<evidence type="ECO:0000256" key="4">
    <source>
        <dbReference type="ARBA" id="ARBA00022481"/>
    </source>
</evidence>
<dbReference type="InterPro" id="IPR004373">
    <property type="entry name" value="RF-1"/>
</dbReference>
<comment type="subcellular location">
    <subcellularLocation>
        <location evidence="2 7">Cytoplasm</location>
    </subcellularLocation>
</comment>
<dbReference type="NCBIfam" id="TIGR00019">
    <property type="entry name" value="prfA"/>
    <property type="match status" value="1"/>
</dbReference>
<feature type="modified residue" description="N5-methylglutamine" evidence="7">
    <location>
        <position position="233"/>
    </location>
</feature>
<keyword evidence="6 7" id="KW-0648">Protein biosynthesis</keyword>
<dbReference type="PATRIC" id="fig|1330330.3.peg.745"/>
<comment type="PTM">
    <text evidence="7">Methylated by PrmC. Methylation increases the termination efficiency of RF1.</text>
</comment>
<accession>A0A0G2Z642</accession>
<dbReference type="FunFam" id="3.30.70.1660:FF:000002">
    <property type="entry name" value="Peptide chain release factor 1"/>
    <property type="match status" value="1"/>
</dbReference>
<dbReference type="KEGG" id="kpf:IX53_03705"/>
<dbReference type="InterPro" id="IPR045853">
    <property type="entry name" value="Pep_chain_release_fac_I_sf"/>
</dbReference>
<evidence type="ECO:0000256" key="10">
    <source>
        <dbReference type="SAM" id="MobiDB-lite"/>
    </source>
</evidence>
<dbReference type="HAMAP" id="MF_00093">
    <property type="entry name" value="Rel_fac_1"/>
    <property type="match status" value="1"/>
</dbReference>
<evidence type="ECO:0000256" key="5">
    <source>
        <dbReference type="ARBA" id="ARBA00022490"/>
    </source>
</evidence>
<evidence type="ECO:0000313" key="13">
    <source>
        <dbReference type="Proteomes" id="UP000035159"/>
    </source>
</evidence>
<dbReference type="InterPro" id="IPR050057">
    <property type="entry name" value="Prokaryotic/Mito_RF"/>
</dbReference>
<dbReference type="SUPFAM" id="SSF75620">
    <property type="entry name" value="Release factor"/>
    <property type="match status" value="1"/>
</dbReference>
<feature type="region of interest" description="Disordered" evidence="10">
    <location>
        <begin position="287"/>
        <end position="310"/>
    </location>
</feature>
<dbReference type="Gene3D" id="3.30.160.20">
    <property type="match status" value="1"/>
</dbReference>
<dbReference type="FunFam" id="3.30.70.1660:FF:000004">
    <property type="entry name" value="Peptide chain release factor 1"/>
    <property type="match status" value="1"/>
</dbReference>
<evidence type="ECO:0000256" key="2">
    <source>
        <dbReference type="ARBA" id="ARBA00004496"/>
    </source>
</evidence>
<evidence type="ECO:0000256" key="3">
    <source>
        <dbReference type="ARBA" id="ARBA00010835"/>
    </source>
</evidence>
<dbReference type="GO" id="GO:0016149">
    <property type="term" value="F:translation release factor activity, codon specific"/>
    <property type="evidence" value="ECO:0007669"/>
    <property type="project" value="UniProtKB-UniRule"/>
</dbReference>
<evidence type="ECO:0000259" key="11">
    <source>
        <dbReference type="PROSITE" id="PS00745"/>
    </source>
</evidence>
<dbReference type="GO" id="GO:0005829">
    <property type="term" value="C:cytosol"/>
    <property type="evidence" value="ECO:0007669"/>
    <property type="project" value="UniProtKB-ARBA"/>
</dbReference>
<dbReference type="EMBL" id="CP011232">
    <property type="protein sequence ID" value="AKI97075.1"/>
    <property type="molecule type" value="Genomic_DNA"/>
</dbReference>
<evidence type="ECO:0000256" key="1">
    <source>
        <dbReference type="ARBA" id="ARBA00002986"/>
    </source>
</evidence>
<comment type="similarity">
    <text evidence="3 7">Belongs to the prokaryotic/mitochondrial release factor family.</text>
</comment>
<evidence type="ECO:0000313" key="12">
    <source>
        <dbReference type="EMBL" id="AKI97075.1"/>
    </source>
</evidence>
<keyword evidence="13" id="KW-1185">Reference proteome</keyword>
<dbReference type="Pfam" id="PF03462">
    <property type="entry name" value="PCRF"/>
    <property type="match status" value="1"/>
</dbReference>
<comment type="function">
    <text evidence="1 7">Peptide chain release factor 1 directs the termination of translation in response to the peptide chain termination codons UAG and UAA.</text>
</comment>
<feature type="domain" description="Prokaryotic-type class I peptide chain release factors" evidence="11">
    <location>
        <begin position="226"/>
        <end position="242"/>
    </location>
</feature>
<dbReference type="OrthoDB" id="9806673at2"/>
<dbReference type="NCBIfam" id="NF001859">
    <property type="entry name" value="PRK00591.1"/>
    <property type="match status" value="1"/>
</dbReference>
<dbReference type="Proteomes" id="UP000035159">
    <property type="component" value="Chromosome"/>
</dbReference>
<dbReference type="InterPro" id="IPR005139">
    <property type="entry name" value="PCRF"/>
</dbReference>
<dbReference type="PROSITE" id="PS00745">
    <property type="entry name" value="RF_PROK_I"/>
    <property type="match status" value="1"/>
</dbReference>
<dbReference type="Gene3D" id="3.30.70.1660">
    <property type="match status" value="1"/>
</dbReference>
<dbReference type="RefSeq" id="WP_047754210.1">
    <property type="nucleotide sequence ID" value="NZ_CAJUHA010000013.1"/>
</dbReference>
<dbReference type="Gene3D" id="6.10.140.1950">
    <property type="match status" value="1"/>
</dbReference>